<keyword evidence="4" id="KW-1185">Reference proteome</keyword>
<accession>A0AAV5VYK2</accession>
<gene>
    <name evidence="3" type="ORF">PFISCL1PPCAC_15932</name>
</gene>
<reference evidence="3" key="1">
    <citation type="submission" date="2023-10" db="EMBL/GenBank/DDBJ databases">
        <title>Genome assembly of Pristionchus species.</title>
        <authorList>
            <person name="Yoshida K."/>
            <person name="Sommer R.J."/>
        </authorList>
    </citation>
    <scope>NUCLEOTIDE SEQUENCE</scope>
    <source>
        <strain evidence="3">RS5133</strain>
    </source>
</reference>
<evidence type="ECO:0000313" key="4">
    <source>
        <dbReference type="Proteomes" id="UP001432322"/>
    </source>
</evidence>
<keyword evidence="2" id="KW-0732">Signal</keyword>
<evidence type="ECO:0000313" key="3">
    <source>
        <dbReference type="EMBL" id="GMT24635.1"/>
    </source>
</evidence>
<sequence>LYPSPPTVTMHSTVLILALATVSTALEFTDRVVERSPTHEMVALAPVDLASLPAWDQEGFERSHPELRSTSQPSRAADDQSFAPGQLLFGNGGFFMHDSFMGQRSQMMAAPLFQMQQPVMMMQPMVQQMQQPIPQSGVFRYEGRMGDSQFKWSSIQDDGSNRHISVIQ</sequence>
<dbReference type="AlphaFoldDB" id="A0AAV5VYK2"/>
<dbReference type="Proteomes" id="UP001432322">
    <property type="component" value="Unassembled WGS sequence"/>
</dbReference>
<feature type="signal peptide" evidence="2">
    <location>
        <begin position="1"/>
        <end position="25"/>
    </location>
</feature>
<proteinExistence type="predicted"/>
<name>A0AAV5VYK2_9BILA</name>
<organism evidence="3 4">
    <name type="scientific">Pristionchus fissidentatus</name>
    <dbReference type="NCBI Taxonomy" id="1538716"/>
    <lineage>
        <taxon>Eukaryota</taxon>
        <taxon>Metazoa</taxon>
        <taxon>Ecdysozoa</taxon>
        <taxon>Nematoda</taxon>
        <taxon>Chromadorea</taxon>
        <taxon>Rhabditida</taxon>
        <taxon>Rhabditina</taxon>
        <taxon>Diplogasteromorpha</taxon>
        <taxon>Diplogasteroidea</taxon>
        <taxon>Neodiplogasteridae</taxon>
        <taxon>Pristionchus</taxon>
    </lineage>
</organism>
<dbReference type="EMBL" id="BTSY01000004">
    <property type="protein sequence ID" value="GMT24635.1"/>
    <property type="molecule type" value="Genomic_DNA"/>
</dbReference>
<evidence type="ECO:0000256" key="2">
    <source>
        <dbReference type="SAM" id="SignalP"/>
    </source>
</evidence>
<feature type="non-terminal residue" evidence="3">
    <location>
        <position position="1"/>
    </location>
</feature>
<feature type="chain" id="PRO_5043383391" evidence="2">
    <location>
        <begin position="26"/>
        <end position="168"/>
    </location>
</feature>
<comment type="caution">
    <text evidence="3">The sequence shown here is derived from an EMBL/GenBank/DDBJ whole genome shotgun (WGS) entry which is preliminary data.</text>
</comment>
<evidence type="ECO:0000256" key="1">
    <source>
        <dbReference type="SAM" id="MobiDB-lite"/>
    </source>
</evidence>
<protein>
    <submittedName>
        <fullName evidence="3">Uncharacterized protein</fullName>
    </submittedName>
</protein>
<feature type="region of interest" description="Disordered" evidence="1">
    <location>
        <begin position="60"/>
        <end position="80"/>
    </location>
</feature>